<dbReference type="HOGENOM" id="CLU_2079464_0_0_2"/>
<proteinExistence type="predicted"/>
<reference evidence="1 2" key="1">
    <citation type="submission" date="2006-10" db="EMBL/GenBank/DDBJ databases">
        <title>Complete sequence of Methanosaeta thermophila PT.</title>
        <authorList>
            <consortium name="US DOE Joint Genome Institute"/>
            <person name="Copeland A."/>
            <person name="Lucas S."/>
            <person name="Lapidus A."/>
            <person name="Barry K."/>
            <person name="Detter J.C."/>
            <person name="Glavina del Rio T."/>
            <person name="Hammon N."/>
            <person name="Israni S."/>
            <person name="Pitluck S."/>
            <person name="Chain P."/>
            <person name="Malfatti S."/>
            <person name="Shin M."/>
            <person name="Vergez L."/>
            <person name="Schmutz J."/>
            <person name="Larimer F."/>
            <person name="Land M."/>
            <person name="Hauser L."/>
            <person name="Kyrpides N."/>
            <person name="Kim E."/>
            <person name="Smith K.S."/>
            <person name="Ingram-Smith C."/>
            <person name="Richardson P."/>
        </authorList>
    </citation>
    <scope>NUCLEOTIDE SEQUENCE [LARGE SCALE GENOMIC DNA]</scope>
    <source>
        <strain evidence="2">DSM 6194 / JCM 14653 / NBRC 101360 / PT</strain>
    </source>
</reference>
<keyword evidence="2" id="KW-1185">Reference proteome</keyword>
<evidence type="ECO:0000313" key="1">
    <source>
        <dbReference type="EMBL" id="ABK14485.1"/>
    </source>
</evidence>
<organism evidence="1 2">
    <name type="scientific">Methanothrix thermoacetophila (strain DSM 6194 / JCM 14653 / NBRC 101360 / PT)</name>
    <name type="common">Methanosaeta thermophila</name>
    <dbReference type="NCBI Taxonomy" id="349307"/>
    <lineage>
        <taxon>Archaea</taxon>
        <taxon>Methanobacteriati</taxon>
        <taxon>Methanobacteriota</taxon>
        <taxon>Stenosarchaea group</taxon>
        <taxon>Methanomicrobia</taxon>
        <taxon>Methanotrichales</taxon>
        <taxon>Methanotrichaceae</taxon>
        <taxon>Methanothrix</taxon>
    </lineage>
</organism>
<dbReference type="KEGG" id="mtp:Mthe_0695"/>
<name>A0B711_METTP</name>
<dbReference type="EMBL" id="CP000477">
    <property type="protein sequence ID" value="ABK14485.1"/>
    <property type="molecule type" value="Genomic_DNA"/>
</dbReference>
<protein>
    <submittedName>
        <fullName evidence="1">Transposase</fullName>
    </submittedName>
</protein>
<dbReference type="Proteomes" id="UP000000674">
    <property type="component" value="Chromosome"/>
</dbReference>
<accession>A0B711</accession>
<gene>
    <name evidence="1" type="ordered locus">Mthe_0695</name>
</gene>
<evidence type="ECO:0000313" key="2">
    <source>
        <dbReference type="Proteomes" id="UP000000674"/>
    </source>
</evidence>
<sequence>MISASLISVLSSLPLFSRNKVPLEIKLFAIATYLVSSSVRRTAAVLGVGKSSVHYWITRFKYSLDYKPDEIKSLGIVRLDVDETILKYNGKKCYLFAAIDLESAHTNVGAAATFSSR</sequence>
<dbReference type="AlphaFoldDB" id="A0B711"/>